<dbReference type="GO" id="GO:0005634">
    <property type="term" value="C:nucleus"/>
    <property type="evidence" value="ECO:0007669"/>
    <property type="project" value="UniProtKB-SubCell"/>
</dbReference>
<gene>
    <name evidence="12" type="ORF">g.4800</name>
</gene>
<evidence type="ECO:0000256" key="5">
    <source>
        <dbReference type="ARBA" id="ARBA00016034"/>
    </source>
</evidence>
<feature type="compositionally biased region" description="Polar residues" evidence="10">
    <location>
        <begin position="395"/>
        <end position="406"/>
    </location>
</feature>
<dbReference type="InterPro" id="IPR047857">
    <property type="entry name" value="Snurportin1_C"/>
</dbReference>
<keyword evidence="6" id="KW-0813">Transport</keyword>
<dbReference type="GO" id="GO:0061015">
    <property type="term" value="P:snRNA import into nucleus"/>
    <property type="evidence" value="ECO:0007669"/>
    <property type="project" value="InterPro"/>
</dbReference>
<proteinExistence type="inferred from homology"/>
<evidence type="ECO:0000256" key="7">
    <source>
        <dbReference type="ARBA" id="ARBA00022490"/>
    </source>
</evidence>
<evidence type="ECO:0000256" key="10">
    <source>
        <dbReference type="SAM" id="MobiDB-lite"/>
    </source>
</evidence>
<dbReference type="InterPro" id="IPR017336">
    <property type="entry name" value="Snurportin-1"/>
</dbReference>
<dbReference type="GO" id="GO:0005737">
    <property type="term" value="C:cytoplasm"/>
    <property type="evidence" value="ECO:0007669"/>
    <property type="project" value="UniProtKB-SubCell"/>
</dbReference>
<feature type="region of interest" description="Disordered" evidence="10">
    <location>
        <begin position="329"/>
        <end position="437"/>
    </location>
</feature>
<evidence type="ECO:0000256" key="2">
    <source>
        <dbReference type="ARBA" id="ARBA00004123"/>
    </source>
</evidence>
<organism evidence="12">
    <name type="scientific">Pectinophora gossypiella</name>
    <name type="common">Cotton pink bollworm</name>
    <name type="synonym">Depressaria gossypiella</name>
    <dbReference type="NCBI Taxonomy" id="13191"/>
    <lineage>
        <taxon>Eukaryota</taxon>
        <taxon>Metazoa</taxon>
        <taxon>Ecdysozoa</taxon>
        <taxon>Arthropoda</taxon>
        <taxon>Hexapoda</taxon>
        <taxon>Insecta</taxon>
        <taxon>Pterygota</taxon>
        <taxon>Neoptera</taxon>
        <taxon>Endopterygota</taxon>
        <taxon>Lepidoptera</taxon>
        <taxon>Glossata</taxon>
        <taxon>Ditrysia</taxon>
        <taxon>Gelechioidea</taxon>
        <taxon>Gelechiidae</taxon>
        <taxon>Apatetrinae</taxon>
        <taxon>Pectinophora</taxon>
    </lineage>
</organism>
<keyword evidence="8" id="KW-0694">RNA-binding</keyword>
<dbReference type="Gene3D" id="3.30.470.30">
    <property type="entry name" value="DNA ligase/mRNA capping enzyme"/>
    <property type="match status" value="1"/>
</dbReference>
<protein>
    <recommendedName>
        <fullName evidence="5">Snurportin-1</fullName>
    </recommendedName>
</protein>
<evidence type="ECO:0000256" key="3">
    <source>
        <dbReference type="ARBA" id="ARBA00004496"/>
    </source>
</evidence>
<feature type="compositionally biased region" description="Basic and acidic residues" evidence="10">
    <location>
        <begin position="379"/>
        <end position="393"/>
    </location>
</feature>
<comment type="function">
    <text evidence="1">Functions as an U snRNP-specific nuclear import adapter. Involved in the trimethylguanosine (m3G)-cap-dependent nuclear import of U snRNPs. Binds specifically to the terminal m3G-cap U snRNAs.</text>
</comment>
<evidence type="ECO:0000256" key="9">
    <source>
        <dbReference type="ARBA" id="ARBA00023242"/>
    </source>
</evidence>
<evidence type="ECO:0000313" key="12">
    <source>
        <dbReference type="EMBL" id="JAT82438.1"/>
    </source>
</evidence>
<dbReference type="EMBL" id="GDQN01008616">
    <property type="protein sequence ID" value="JAT82438.1"/>
    <property type="molecule type" value="Transcribed_RNA"/>
</dbReference>
<dbReference type="Pfam" id="PF21974">
    <property type="entry name" value="SPN1_m3Gcap_bd"/>
    <property type="match status" value="1"/>
</dbReference>
<sequence length="437" mass="50320">MDEVLEIFEKTLVAETQNGSKSNFVELYKYDGTSKFDNQEQRRKELLEMQKTSRQTKLDKFRGILELVNAVEEQDLFHQKKKVYYRPNIYVAGFNKTSLSYSNVLMMSEWMVEKPEDFNENWFVVPCPKGVRMLVVANRGVTKCYTKQGHFRFERSTALPGGFYRSTRSSDCCVLDCFYNEKINTMFILDLLAWKNQPMTDGETEFRHFWLVSQLAELPGINVLSKRNQLNFKVLPKVPCAPDSFNKFMMSYPAFTNNSPPLDGLLFYHKRAPYYAGSTPLVGWLYPYMVPEVLGADIKINESFAKEKPDSYVNQHDFIEIFEAKYNKKHNRSRKSSNSMEMGEPDKKEGKPNKKTHSKPKKGEKGTEAETMEAEDLIEISKEEVEVLDKMDTITEATTPGNQGNFTPKAAQEKREGIPENMDTINGKSGPADDKKK</sequence>
<dbReference type="GO" id="GO:0003723">
    <property type="term" value="F:RNA binding"/>
    <property type="evidence" value="ECO:0007669"/>
    <property type="project" value="UniProtKB-KW"/>
</dbReference>
<dbReference type="OrthoDB" id="10003593at2759"/>
<evidence type="ECO:0000256" key="1">
    <source>
        <dbReference type="ARBA" id="ARBA00003975"/>
    </source>
</evidence>
<comment type="subcellular location">
    <subcellularLocation>
        <location evidence="3">Cytoplasm</location>
    </subcellularLocation>
    <subcellularLocation>
        <location evidence="2">Nucleus</location>
    </subcellularLocation>
</comment>
<evidence type="ECO:0000256" key="4">
    <source>
        <dbReference type="ARBA" id="ARBA00007540"/>
    </source>
</evidence>
<evidence type="ECO:0000256" key="6">
    <source>
        <dbReference type="ARBA" id="ARBA00022448"/>
    </source>
</evidence>
<reference evidence="12" key="1">
    <citation type="submission" date="2015-09" db="EMBL/GenBank/DDBJ databases">
        <title>De novo assembly of Pectinophora gossypiella (Pink Bollworm) gut transcriptome.</title>
        <authorList>
            <person name="Tassone E.E."/>
        </authorList>
    </citation>
    <scope>NUCLEOTIDE SEQUENCE</scope>
</reference>
<dbReference type="SUPFAM" id="SSF56091">
    <property type="entry name" value="DNA ligase/mRNA capping enzyme, catalytic domain"/>
    <property type="match status" value="1"/>
</dbReference>
<dbReference type="PANTHER" id="PTHR13403:SF6">
    <property type="entry name" value="SNURPORTIN-1"/>
    <property type="match status" value="1"/>
</dbReference>
<comment type="similarity">
    <text evidence="4">Belongs to the snurportin family.</text>
</comment>
<accession>A0A1E1W629</accession>
<dbReference type="CDD" id="cd09232">
    <property type="entry name" value="Snurportin-1_C"/>
    <property type="match status" value="1"/>
</dbReference>
<name>A0A1E1W629_PECGO</name>
<evidence type="ECO:0000256" key="8">
    <source>
        <dbReference type="ARBA" id="ARBA00022884"/>
    </source>
</evidence>
<dbReference type="PANTHER" id="PTHR13403">
    <property type="entry name" value="SNURPORTIN1 RNUT1 PROTEIN RNA, U TRANSPORTER 1"/>
    <property type="match status" value="1"/>
</dbReference>
<feature type="domain" description="Snurportin-1 m3G cap-binding" evidence="11">
    <location>
        <begin position="105"/>
        <end position="287"/>
    </location>
</feature>
<keyword evidence="7" id="KW-0963">Cytoplasm</keyword>
<evidence type="ECO:0000259" key="11">
    <source>
        <dbReference type="Pfam" id="PF21974"/>
    </source>
</evidence>
<dbReference type="AlphaFoldDB" id="A0A1E1W629"/>
<keyword evidence="9" id="KW-0539">Nucleus</keyword>